<dbReference type="InterPro" id="IPR001279">
    <property type="entry name" value="Metallo-B-lactamas"/>
</dbReference>
<dbReference type="AlphaFoldDB" id="K0YJD9"/>
<feature type="domain" description="Metallo-beta-lactamase" evidence="1">
    <location>
        <begin position="27"/>
        <end position="213"/>
    </location>
</feature>
<dbReference type="InterPro" id="IPR052533">
    <property type="entry name" value="WalJ/YycJ-like"/>
</dbReference>
<dbReference type="PANTHER" id="PTHR47619:SF1">
    <property type="entry name" value="EXODEOXYRIBONUCLEASE WALJ"/>
    <property type="match status" value="1"/>
</dbReference>
<evidence type="ECO:0000313" key="2">
    <source>
        <dbReference type="EMBL" id="EJZ83712.1"/>
    </source>
</evidence>
<organism evidence="2 3">
    <name type="scientific">Slackia piriformis YIT 12062</name>
    <dbReference type="NCBI Taxonomy" id="742818"/>
    <lineage>
        <taxon>Bacteria</taxon>
        <taxon>Bacillati</taxon>
        <taxon>Actinomycetota</taxon>
        <taxon>Coriobacteriia</taxon>
        <taxon>Eggerthellales</taxon>
        <taxon>Eggerthellaceae</taxon>
        <taxon>Slackia</taxon>
    </lineage>
</organism>
<dbReference type="RefSeq" id="WP_009139431.1">
    <property type="nucleotide sequence ID" value="NZ_JH815198.1"/>
</dbReference>
<accession>K0YJD9</accession>
<dbReference type="OrthoDB" id="2971563at2"/>
<keyword evidence="3" id="KW-1185">Reference proteome</keyword>
<dbReference type="InterPro" id="IPR036866">
    <property type="entry name" value="RibonucZ/Hydroxyglut_hydro"/>
</dbReference>
<evidence type="ECO:0000259" key="1">
    <source>
        <dbReference type="Pfam" id="PF12706"/>
    </source>
</evidence>
<dbReference type="eggNOG" id="COG1235">
    <property type="taxonomic scope" value="Bacteria"/>
</dbReference>
<proteinExistence type="predicted"/>
<reference evidence="2 3" key="1">
    <citation type="submission" date="2012-08" db="EMBL/GenBank/DDBJ databases">
        <title>The Genome Sequence of Slackia piriformis YIT 12062.</title>
        <authorList>
            <consortium name="The Broad Institute Genome Sequencing Platform"/>
            <person name="Earl A."/>
            <person name="Ward D."/>
            <person name="Feldgarden M."/>
            <person name="Gevers D."/>
            <person name="Morotomi M."/>
            <person name="Walker B."/>
            <person name="Young S.K."/>
            <person name="Zeng Q."/>
            <person name="Gargeya S."/>
            <person name="Fitzgerald M."/>
            <person name="Haas B."/>
            <person name="Abouelleil A."/>
            <person name="Alvarado L."/>
            <person name="Arachchi H.M."/>
            <person name="Berlin A.M."/>
            <person name="Chapman S.B."/>
            <person name="Goldberg J."/>
            <person name="Griggs A."/>
            <person name="Gujja S."/>
            <person name="Hansen M."/>
            <person name="Howarth C."/>
            <person name="Imamovic A."/>
            <person name="Larimer J."/>
            <person name="McCowen C."/>
            <person name="Montmayeur A."/>
            <person name="Murphy C."/>
            <person name="Neiman D."/>
            <person name="Pearson M."/>
            <person name="Priest M."/>
            <person name="Roberts A."/>
            <person name="Saif S."/>
            <person name="Shea T."/>
            <person name="Sisk P."/>
            <person name="Sykes S."/>
            <person name="Wortman J."/>
            <person name="Nusbaum C."/>
            <person name="Birren B."/>
        </authorList>
    </citation>
    <scope>NUCLEOTIDE SEQUENCE [LARGE SCALE GENOMIC DNA]</scope>
    <source>
        <strain evidence="2 3">YIT 12062</strain>
    </source>
</reference>
<evidence type="ECO:0000313" key="3">
    <source>
        <dbReference type="Proteomes" id="UP000006069"/>
    </source>
</evidence>
<dbReference type="PANTHER" id="PTHR47619">
    <property type="entry name" value="METALLO-HYDROLASE YYCJ-RELATED"/>
    <property type="match status" value="1"/>
</dbReference>
<dbReference type="HOGENOM" id="CLU_073253_0_0_11"/>
<gene>
    <name evidence="2" type="ORF">HMPREF9451_01233</name>
</gene>
<dbReference type="InParanoid" id="K0YJD9"/>
<dbReference type="Proteomes" id="UP000006069">
    <property type="component" value="Unassembled WGS sequence"/>
</dbReference>
<name>K0YJD9_9ACTN</name>
<dbReference type="Gene3D" id="3.60.15.10">
    <property type="entry name" value="Ribonuclease Z/Hydroxyacylglutathione hydrolase-like"/>
    <property type="match status" value="1"/>
</dbReference>
<dbReference type="Pfam" id="PF12706">
    <property type="entry name" value="Lactamase_B_2"/>
    <property type="match status" value="1"/>
</dbReference>
<protein>
    <recommendedName>
        <fullName evidence="1">Metallo-beta-lactamase domain-containing protein</fullName>
    </recommendedName>
</protein>
<comment type="caution">
    <text evidence="2">The sequence shown here is derived from an EMBL/GenBank/DDBJ whole genome shotgun (WGS) entry which is preliminary data.</text>
</comment>
<dbReference type="PATRIC" id="fig|742818.3.peg.1293"/>
<dbReference type="EMBL" id="ADMD01000007">
    <property type="protein sequence ID" value="EJZ83712.1"/>
    <property type="molecule type" value="Genomic_DNA"/>
</dbReference>
<dbReference type="SUPFAM" id="SSF56281">
    <property type="entry name" value="Metallo-hydrolase/oxidoreductase"/>
    <property type="match status" value="1"/>
</dbReference>
<sequence>MLRLHILASGSRGNATIVENDQTGHGVLVDCGICKRDFLARCDEARFDPANIDAVLITHDHSDHTKGLGVVMRGLAKMGRQPLVYAADETVRASKAVQDATSSCGTRNFRPEECLTAAGISIFPFATSHDAAASFGFRFEANGDAAGFMTDTGIVTPQAHAHLADVRLLALESNHDPKMLSEGPYPYVVKQRIASDKGHLSNEQAAEELASLLSNRLQAVAAMHVSENNNEYDLALRGFRAVMEREGCAARVSCGYQGRLSTLA</sequence>